<dbReference type="Pfam" id="PF00596">
    <property type="entry name" value="Aldolase_II"/>
    <property type="match status" value="1"/>
</dbReference>
<dbReference type="InterPro" id="IPR036409">
    <property type="entry name" value="Aldolase_II/adducin_N_sf"/>
</dbReference>
<dbReference type="InterPro" id="IPR001303">
    <property type="entry name" value="Aldolase_II/adducin_N"/>
</dbReference>
<dbReference type="Proteomes" id="UP001553161">
    <property type="component" value="Unassembled WGS sequence"/>
</dbReference>
<evidence type="ECO:0000259" key="2">
    <source>
        <dbReference type="SMART" id="SM01007"/>
    </source>
</evidence>
<name>A0ABV3LAA7_9RHOB</name>
<gene>
    <name evidence="3" type="ORF">AB0T83_17145</name>
</gene>
<comment type="similarity">
    <text evidence="1">Belongs to the aldolase class II family.</text>
</comment>
<keyword evidence="4" id="KW-1185">Reference proteome</keyword>
<dbReference type="Gene3D" id="3.40.225.10">
    <property type="entry name" value="Class II aldolase/adducin N-terminal domain"/>
    <property type="match status" value="1"/>
</dbReference>
<reference evidence="3 4" key="1">
    <citation type="submission" date="2024-07" db="EMBL/GenBank/DDBJ databases">
        <authorList>
            <person name="Kang M."/>
        </authorList>
    </citation>
    <scope>NUCLEOTIDE SEQUENCE [LARGE SCALE GENOMIC DNA]</scope>
    <source>
        <strain evidence="3 4">DFM31</strain>
    </source>
</reference>
<dbReference type="SUPFAM" id="SSF53639">
    <property type="entry name" value="AraD/HMP-PK domain-like"/>
    <property type="match status" value="1"/>
</dbReference>
<dbReference type="SMART" id="SM01007">
    <property type="entry name" value="Aldolase_II"/>
    <property type="match status" value="1"/>
</dbReference>
<evidence type="ECO:0000313" key="3">
    <source>
        <dbReference type="EMBL" id="MEV8468505.1"/>
    </source>
</evidence>
<dbReference type="RefSeq" id="WP_366194459.1">
    <property type="nucleotide sequence ID" value="NZ_JBFBVU010000030.1"/>
</dbReference>
<dbReference type="NCBIfam" id="NF005689">
    <property type="entry name" value="PRK07490.1"/>
    <property type="match status" value="1"/>
</dbReference>
<comment type="caution">
    <text evidence="3">The sequence shown here is derived from an EMBL/GenBank/DDBJ whole genome shotgun (WGS) entry which is preliminary data.</text>
</comment>
<dbReference type="InterPro" id="IPR051017">
    <property type="entry name" value="Aldolase-II_Adducin_sf"/>
</dbReference>
<dbReference type="PANTHER" id="PTHR10672:SF3">
    <property type="entry name" value="PROTEIN HU-LI TAI SHAO"/>
    <property type="match status" value="1"/>
</dbReference>
<dbReference type="PANTHER" id="PTHR10672">
    <property type="entry name" value="ADDUCIN"/>
    <property type="match status" value="1"/>
</dbReference>
<proteinExistence type="inferred from homology"/>
<accession>A0ABV3LAA7</accession>
<evidence type="ECO:0000313" key="4">
    <source>
        <dbReference type="Proteomes" id="UP001553161"/>
    </source>
</evidence>
<organism evidence="3 4">
    <name type="scientific">Meridianimarinicoccus marinus</name>
    <dbReference type="NCBI Taxonomy" id="3231483"/>
    <lineage>
        <taxon>Bacteria</taxon>
        <taxon>Pseudomonadati</taxon>
        <taxon>Pseudomonadota</taxon>
        <taxon>Alphaproteobacteria</taxon>
        <taxon>Rhodobacterales</taxon>
        <taxon>Paracoccaceae</taxon>
        <taxon>Meridianimarinicoccus</taxon>
    </lineage>
</organism>
<feature type="domain" description="Class II aldolase/adducin N-terminal" evidence="2">
    <location>
        <begin position="10"/>
        <end position="192"/>
    </location>
</feature>
<evidence type="ECO:0000256" key="1">
    <source>
        <dbReference type="ARBA" id="ARBA00037961"/>
    </source>
</evidence>
<dbReference type="EMBL" id="JBFBVU010000030">
    <property type="protein sequence ID" value="MEV8468505.1"/>
    <property type="molecule type" value="Genomic_DNA"/>
</dbReference>
<sequence>MPEPEASLREDLAAAFRLAVRADWHEGVGNHFSAAVSDDGRQFLINPRWRHFSMIRASDLLLVDADDPATMARDDSPDPSAWAIHAALHRHVPQARVALHIHPPYATALAGLQDPTIKPIDQVTARFYNRLGYDPDFGGIATDEAEGLRIARSFGNHSAVLMGNHGVTTVAETVAEAYDALYHLERAARTMVLAYSTGQPLAVMADEIAEATAAEWPLYKGAEFAHFAEMKRILDREAPDFRD</sequence>
<protein>
    <submittedName>
        <fullName evidence="3">Class II aldolase/adducin family protein</fullName>
    </submittedName>
</protein>